<dbReference type="NCBIfam" id="TIGR01563">
    <property type="entry name" value="gp16_SPP1"/>
    <property type="match status" value="1"/>
</dbReference>
<sequence>MSAAVVAFSALRRRVAIERPDDVADEAGGVTRGFAPLATVFARVEPVSAEETCRGAALGLAKLWRVVIRARGDVAGGCRAAWSGRAFTVLSVRCLDADGRFEELLCEELTP</sequence>
<name>A0ABW3ZD04_9HYPH</name>
<dbReference type="RefSeq" id="WP_378777602.1">
    <property type="nucleotide sequence ID" value="NZ_JBHTMX010000330.1"/>
</dbReference>
<proteinExistence type="predicted"/>
<gene>
    <name evidence="1" type="ORF">ACFQ4O_17320</name>
</gene>
<evidence type="ECO:0000313" key="2">
    <source>
        <dbReference type="Proteomes" id="UP001597171"/>
    </source>
</evidence>
<dbReference type="InterPro" id="IPR038666">
    <property type="entry name" value="SSP1_head-tail_sf"/>
</dbReference>
<dbReference type="EMBL" id="JBHTMX010000330">
    <property type="protein sequence ID" value="MFD1333768.1"/>
    <property type="molecule type" value="Genomic_DNA"/>
</dbReference>
<organism evidence="1 2">
    <name type="scientific">Methylopila musalis</name>
    <dbReference type="NCBI Taxonomy" id="1134781"/>
    <lineage>
        <taxon>Bacteria</taxon>
        <taxon>Pseudomonadati</taxon>
        <taxon>Pseudomonadota</taxon>
        <taxon>Alphaproteobacteria</taxon>
        <taxon>Hyphomicrobiales</taxon>
        <taxon>Methylopilaceae</taxon>
        <taxon>Methylopila</taxon>
    </lineage>
</organism>
<dbReference type="InterPro" id="IPR008767">
    <property type="entry name" value="Phage_SPP1_head-tail_adaptor"/>
</dbReference>
<protein>
    <submittedName>
        <fullName evidence="1">Phage head closure protein</fullName>
    </submittedName>
</protein>
<evidence type="ECO:0000313" key="1">
    <source>
        <dbReference type="EMBL" id="MFD1333768.1"/>
    </source>
</evidence>
<dbReference type="Gene3D" id="2.40.10.270">
    <property type="entry name" value="Bacteriophage SPP1 head-tail adaptor protein"/>
    <property type="match status" value="1"/>
</dbReference>
<dbReference type="Pfam" id="PF05521">
    <property type="entry name" value="Phage_HCP"/>
    <property type="match status" value="1"/>
</dbReference>
<comment type="caution">
    <text evidence="1">The sequence shown here is derived from an EMBL/GenBank/DDBJ whole genome shotgun (WGS) entry which is preliminary data.</text>
</comment>
<accession>A0ABW3ZD04</accession>
<reference evidence="2" key="1">
    <citation type="journal article" date="2019" name="Int. J. Syst. Evol. Microbiol.">
        <title>The Global Catalogue of Microorganisms (GCM) 10K type strain sequencing project: providing services to taxonomists for standard genome sequencing and annotation.</title>
        <authorList>
            <consortium name="The Broad Institute Genomics Platform"/>
            <consortium name="The Broad Institute Genome Sequencing Center for Infectious Disease"/>
            <person name="Wu L."/>
            <person name="Ma J."/>
        </authorList>
    </citation>
    <scope>NUCLEOTIDE SEQUENCE [LARGE SCALE GENOMIC DNA]</scope>
    <source>
        <strain evidence="2">CCUG 61696</strain>
    </source>
</reference>
<dbReference type="Proteomes" id="UP001597171">
    <property type="component" value="Unassembled WGS sequence"/>
</dbReference>
<keyword evidence="2" id="KW-1185">Reference proteome</keyword>